<name>A0A1V0SDW8_9VIRU</name>
<organism evidence="1">
    <name type="scientific">Indivirus ILV1</name>
    <dbReference type="NCBI Taxonomy" id="1977633"/>
    <lineage>
        <taxon>Viruses</taxon>
        <taxon>Varidnaviria</taxon>
        <taxon>Bamfordvirae</taxon>
        <taxon>Nucleocytoviricota</taxon>
        <taxon>Megaviricetes</taxon>
        <taxon>Imitervirales</taxon>
        <taxon>Mimiviridae</taxon>
        <taxon>Klosneuvirinae</taxon>
        <taxon>Indivirus</taxon>
    </lineage>
</organism>
<evidence type="ECO:0000313" key="1">
    <source>
        <dbReference type="EMBL" id="ARF09907.1"/>
    </source>
</evidence>
<proteinExistence type="predicted"/>
<gene>
    <name evidence="1" type="ORF">Indivirus_5_30</name>
</gene>
<sequence>MSTITITSGNGTVTVPANAISMTMTIFGGGGGGGFNSVAFASLQTGGGGGGQGGGATVTIPVIPATIISYTIGAGGSGAVTDQLGTLLSNATNGVATTVTYANISYTATGGSAAYGVNGGQGGIFINGTSTGGENGQYGKNGSGGNGGGPGGGYGGSSGYSGDSGSGIYGGGGGGAGFTDPEAGNSGNGGNGASGSFIYTFTIQVPCFLEGTQILCFQNGTEQYLPIQDLKNGTLVKTLKNGYIPINMIGTSQIYNSEDDTDPLYKLYTYSKEQYPELLNDLVITGGHSILVDSLTQEQHAKLIDLYGEVWFTDDKYRLLTIVNENAKKYNEQGFFNIWHLCLSNDDYYGNYGIYANGLLVESCSEAYMEKFMNIIE</sequence>
<accession>A0A1V0SDW8</accession>
<protein>
    <submittedName>
        <fullName evidence="1">Hint domain protein</fullName>
    </submittedName>
</protein>
<dbReference type="EMBL" id="KY684089">
    <property type="protein sequence ID" value="ARF09907.1"/>
    <property type="molecule type" value="Genomic_DNA"/>
</dbReference>
<reference evidence="1" key="1">
    <citation type="journal article" date="2017" name="Science">
        <title>Giant viruses with an expanded complement of translation system components.</title>
        <authorList>
            <person name="Schulz F."/>
            <person name="Yutin N."/>
            <person name="Ivanova N.N."/>
            <person name="Ortega D.R."/>
            <person name="Lee T.K."/>
            <person name="Vierheilig J."/>
            <person name="Daims H."/>
            <person name="Horn M."/>
            <person name="Wagner M."/>
            <person name="Jensen G.J."/>
            <person name="Kyrpides N.C."/>
            <person name="Koonin E.V."/>
            <person name="Woyke T."/>
        </authorList>
    </citation>
    <scope>NUCLEOTIDE SEQUENCE</scope>
    <source>
        <strain evidence="1">ILV1</strain>
    </source>
</reference>